<gene>
    <name evidence="2" type="ORF">WK53_27445</name>
</gene>
<reference evidence="2 3" key="1">
    <citation type="submission" date="2015-11" db="EMBL/GenBank/DDBJ databases">
        <title>Expanding the genomic diversity of Burkholderia species for the development of highly accurate diagnostics.</title>
        <authorList>
            <person name="Sahl J."/>
            <person name="Keim P."/>
            <person name="Wagner D."/>
        </authorList>
    </citation>
    <scope>NUCLEOTIDE SEQUENCE [LARGE SCALE GENOMIC DNA]</scope>
    <source>
        <strain evidence="2 3">MSMB1137WGS</strain>
    </source>
</reference>
<feature type="transmembrane region" description="Helical" evidence="1">
    <location>
        <begin position="12"/>
        <end position="35"/>
    </location>
</feature>
<dbReference type="AlphaFoldDB" id="A0AAW3NJT5"/>
<sequence length="91" mass="10253">MLVKRRHGKGVLPTFQGILLLMKLALFFATMAFLLTELVYFDLDMRVQTDAVGMPKSAGRAGAVFKQRLLIKHDDAFKYEHVSRSGENPAK</sequence>
<keyword evidence="1" id="KW-1133">Transmembrane helix</keyword>
<evidence type="ECO:0000313" key="3">
    <source>
        <dbReference type="Proteomes" id="UP000056732"/>
    </source>
</evidence>
<dbReference type="EMBL" id="LPDO01000039">
    <property type="protein sequence ID" value="KVT58286.1"/>
    <property type="molecule type" value="Genomic_DNA"/>
</dbReference>
<keyword evidence="1" id="KW-0472">Membrane</keyword>
<accession>A0AAW3NJT5</accession>
<comment type="caution">
    <text evidence="2">The sequence shown here is derived from an EMBL/GenBank/DDBJ whole genome shotgun (WGS) entry which is preliminary data.</text>
</comment>
<protein>
    <submittedName>
        <fullName evidence="2">Uncharacterized protein</fullName>
    </submittedName>
</protein>
<proteinExistence type="predicted"/>
<evidence type="ECO:0000313" key="2">
    <source>
        <dbReference type="EMBL" id="KVT58286.1"/>
    </source>
</evidence>
<evidence type="ECO:0000256" key="1">
    <source>
        <dbReference type="SAM" id="Phobius"/>
    </source>
</evidence>
<name>A0AAW3NJT5_9BURK</name>
<dbReference type="Proteomes" id="UP000056732">
    <property type="component" value="Unassembled WGS sequence"/>
</dbReference>
<keyword evidence="1" id="KW-0812">Transmembrane</keyword>
<organism evidence="2 3">
    <name type="scientific">Burkholderia ubonensis</name>
    <dbReference type="NCBI Taxonomy" id="101571"/>
    <lineage>
        <taxon>Bacteria</taxon>
        <taxon>Pseudomonadati</taxon>
        <taxon>Pseudomonadota</taxon>
        <taxon>Betaproteobacteria</taxon>
        <taxon>Burkholderiales</taxon>
        <taxon>Burkholderiaceae</taxon>
        <taxon>Burkholderia</taxon>
        <taxon>Burkholderia cepacia complex</taxon>
    </lineage>
</organism>